<name>A0ABW5AQ60_9BRAD</name>
<dbReference type="EMBL" id="JBHUIW010000055">
    <property type="protein sequence ID" value="MFD2185118.1"/>
    <property type="molecule type" value="Genomic_DNA"/>
</dbReference>
<evidence type="ECO:0000313" key="1">
    <source>
        <dbReference type="EMBL" id="MFD2185118.1"/>
    </source>
</evidence>
<sequence>MTRALRAVVLPEHRNYGGSGAVPEVTILRVLTASVTPGRTDGANPESRRELFMFGWIPGSLAFARAPE</sequence>
<accession>A0ABW5AQ60</accession>
<organism evidence="1 2">
    <name type="scientific">Rhodoplanes azumiensis</name>
    <dbReference type="NCBI Taxonomy" id="1897628"/>
    <lineage>
        <taxon>Bacteria</taxon>
        <taxon>Pseudomonadati</taxon>
        <taxon>Pseudomonadota</taxon>
        <taxon>Alphaproteobacteria</taxon>
        <taxon>Hyphomicrobiales</taxon>
        <taxon>Nitrobacteraceae</taxon>
        <taxon>Rhodoplanes</taxon>
    </lineage>
</organism>
<comment type="caution">
    <text evidence="1">The sequence shown here is derived from an EMBL/GenBank/DDBJ whole genome shotgun (WGS) entry which is preliminary data.</text>
</comment>
<proteinExistence type="predicted"/>
<dbReference type="Proteomes" id="UP001597314">
    <property type="component" value="Unassembled WGS sequence"/>
</dbReference>
<protein>
    <submittedName>
        <fullName evidence="1">Uncharacterized protein</fullName>
    </submittedName>
</protein>
<evidence type="ECO:0000313" key="2">
    <source>
        <dbReference type="Proteomes" id="UP001597314"/>
    </source>
</evidence>
<reference evidence="2" key="1">
    <citation type="journal article" date="2019" name="Int. J. Syst. Evol. Microbiol.">
        <title>The Global Catalogue of Microorganisms (GCM) 10K type strain sequencing project: providing services to taxonomists for standard genome sequencing and annotation.</title>
        <authorList>
            <consortium name="The Broad Institute Genomics Platform"/>
            <consortium name="The Broad Institute Genome Sequencing Center for Infectious Disease"/>
            <person name="Wu L."/>
            <person name="Ma J."/>
        </authorList>
    </citation>
    <scope>NUCLEOTIDE SEQUENCE [LARGE SCALE GENOMIC DNA]</scope>
    <source>
        <strain evidence="2">CGMCC 1.6774</strain>
    </source>
</reference>
<keyword evidence="2" id="KW-1185">Reference proteome</keyword>
<gene>
    <name evidence="1" type="ORF">ACFSOX_23440</name>
</gene>